<feature type="region of interest" description="Disordered" evidence="8">
    <location>
        <begin position="720"/>
        <end position="744"/>
    </location>
</feature>
<dbReference type="GO" id="GO:0034314">
    <property type="term" value="P:Arp2/3 complex-mediated actin nucleation"/>
    <property type="evidence" value="ECO:0007669"/>
    <property type="project" value="TreeGrafter"/>
</dbReference>
<dbReference type="GO" id="GO:0030659">
    <property type="term" value="C:cytoplasmic vesicle membrane"/>
    <property type="evidence" value="ECO:0007669"/>
    <property type="project" value="UniProtKB-SubCell"/>
</dbReference>
<feature type="region of interest" description="Disordered" evidence="8">
    <location>
        <begin position="598"/>
        <end position="654"/>
    </location>
</feature>
<dbReference type="InterPro" id="IPR031808">
    <property type="entry name" value="JMY/WHAMM_N"/>
</dbReference>
<dbReference type="GO" id="GO:0051127">
    <property type="term" value="P:positive regulation of actin nucleation"/>
    <property type="evidence" value="ECO:0007669"/>
    <property type="project" value="Ensembl"/>
</dbReference>
<dbReference type="Pfam" id="PF15871">
    <property type="entry name" value="JMY"/>
    <property type="match status" value="1"/>
</dbReference>
<dbReference type="GO" id="GO:0006888">
    <property type="term" value="P:endoplasmic reticulum to Golgi vesicle-mediated transport"/>
    <property type="evidence" value="ECO:0007669"/>
    <property type="project" value="Ensembl"/>
</dbReference>
<dbReference type="GO" id="GO:0031267">
    <property type="term" value="F:small GTPase binding"/>
    <property type="evidence" value="ECO:0007669"/>
    <property type="project" value="Ensembl"/>
</dbReference>
<evidence type="ECO:0000256" key="4">
    <source>
        <dbReference type="ARBA" id="ARBA00023136"/>
    </source>
</evidence>
<dbReference type="Pfam" id="PF15920">
    <property type="entry name" value="WHAMM-JMY_N"/>
    <property type="match status" value="1"/>
</dbReference>
<gene>
    <name evidence="10" type="primary">WHAMM</name>
</gene>
<evidence type="ECO:0000256" key="3">
    <source>
        <dbReference type="ARBA" id="ARBA00023054"/>
    </source>
</evidence>
<dbReference type="PANTHER" id="PTHR23330:SF6">
    <property type="entry name" value="WASP HOMOLOG-ASSOCIATED PROTEIN WITH ACTIN, MEMBRANES AND MICROTUBULES"/>
    <property type="match status" value="1"/>
</dbReference>
<evidence type="ECO:0000256" key="8">
    <source>
        <dbReference type="SAM" id="MobiDB-lite"/>
    </source>
</evidence>
<evidence type="ECO:0000313" key="10">
    <source>
        <dbReference type="Ensembl" id="ENSTMTP00000025877.1"/>
    </source>
</evidence>
<reference evidence="10" key="2">
    <citation type="submission" date="2025-09" db="UniProtKB">
        <authorList>
            <consortium name="Ensembl"/>
        </authorList>
    </citation>
    <scope>IDENTIFICATION</scope>
</reference>
<evidence type="ECO:0000256" key="6">
    <source>
        <dbReference type="ARBA" id="ARBA00023329"/>
    </source>
</evidence>
<organism evidence="10 11">
    <name type="scientific">Terrapene triunguis</name>
    <name type="common">Three-toed box turtle</name>
    <dbReference type="NCBI Taxonomy" id="2587831"/>
    <lineage>
        <taxon>Eukaryota</taxon>
        <taxon>Metazoa</taxon>
        <taxon>Chordata</taxon>
        <taxon>Craniata</taxon>
        <taxon>Vertebrata</taxon>
        <taxon>Euteleostomi</taxon>
        <taxon>Archelosauria</taxon>
        <taxon>Testudinata</taxon>
        <taxon>Testudines</taxon>
        <taxon>Cryptodira</taxon>
        <taxon>Durocryptodira</taxon>
        <taxon>Testudinoidea</taxon>
        <taxon>Emydidae</taxon>
        <taxon>Terrapene</taxon>
    </lineage>
</organism>
<evidence type="ECO:0000313" key="11">
    <source>
        <dbReference type="Proteomes" id="UP000472274"/>
    </source>
</evidence>
<dbReference type="CTD" id="123720"/>
<dbReference type="GO" id="GO:0008017">
    <property type="term" value="F:microtubule binding"/>
    <property type="evidence" value="ECO:0007669"/>
    <property type="project" value="Ensembl"/>
</dbReference>
<evidence type="ECO:0000256" key="7">
    <source>
        <dbReference type="SAM" id="Coils"/>
    </source>
</evidence>
<dbReference type="InterPro" id="IPR003124">
    <property type="entry name" value="WH2_dom"/>
</dbReference>
<feature type="region of interest" description="Disordered" evidence="8">
    <location>
        <begin position="547"/>
        <end position="574"/>
    </location>
</feature>
<feature type="region of interest" description="Disordered" evidence="8">
    <location>
        <begin position="14"/>
        <end position="53"/>
    </location>
</feature>
<dbReference type="GO" id="GO:0030032">
    <property type="term" value="P:lamellipodium assembly"/>
    <property type="evidence" value="ECO:0007669"/>
    <property type="project" value="Ensembl"/>
</dbReference>
<dbReference type="GO" id="GO:0048041">
    <property type="term" value="P:focal adhesion assembly"/>
    <property type="evidence" value="ECO:0007669"/>
    <property type="project" value="Ensembl"/>
</dbReference>
<feature type="compositionally biased region" description="Polar residues" evidence="8">
    <location>
        <begin position="602"/>
        <end position="643"/>
    </location>
</feature>
<feature type="region of interest" description="Disordered" evidence="8">
    <location>
        <begin position="824"/>
        <end position="845"/>
    </location>
</feature>
<protein>
    <submittedName>
        <fullName evidence="10">WASP homolog associated with actin, golgi membranes and microtubules</fullName>
    </submittedName>
</protein>
<feature type="compositionally biased region" description="Low complexity" evidence="8">
    <location>
        <begin position="101"/>
        <end position="110"/>
    </location>
</feature>
<dbReference type="RefSeq" id="XP_024054119.2">
    <property type="nucleotide sequence ID" value="XM_024198351.2"/>
</dbReference>
<feature type="compositionally biased region" description="Basic and acidic residues" evidence="8">
    <location>
        <begin position="731"/>
        <end position="740"/>
    </location>
</feature>
<keyword evidence="2" id="KW-0963">Cytoplasm</keyword>
<evidence type="ECO:0000256" key="5">
    <source>
        <dbReference type="ARBA" id="ARBA00023203"/>
    </source>
</evidence>
<keyword evidence="3 7" id="KW-0175">Coiled coil</keyword>
<comment type="subcellular location">
    <subcellularLocation>
        <location evidence="1">Cytoplasmic vesicle membrane</location>
    </subcellularLocation>
</comment>
<dbReference type="GeneTree" id="ENSGT00510000046704"/>
<feature type="domain" description="WH2" evidence="9">
    <location>
        <begin position="779"/>
        <end position="796"/>
    </location>
</feature>
<dbReference type="GO" id="GO:0000139">
    <property type="term" value="C:Golgi membrane"/>
    <property type="evidence" value="ECO:0007669"/>
    <property type="project" value="Ensembl"/>
</dbReference>
<evidence type="ECO:0000256" key="2">
    <source>
        <dbReference type="ARBA" id="ARBA00022490"/>
    </source>
</evidence>
<dbReference type="InParanoid" id="A0A674K0K1"/>
<evidence type="ECO:0000259" key="9">
    <source>
        <dbReference type="PROSITE" id="PS51082"/>
    </source>
</evidence>
<dbReference type="AlphaFoldDB" id="A0A674K0K1"/>
<dbReference type="GO" id="GO:0003779">
    <property type="term" value="F:actin binding"/>
    <property type="evidence" value="ECO:0007669"/>
    <property type="project" value="UniProtKB-KW"/>
</dbReference>
<sequence length="845" mass="95503">MSLSVSLRVIPSSGGRNVGASWGGSERSPRAAGPGAGPGSEPPAPGWAMEAEPQPDSLEGWVAIRENAFAEPEPHKLRFLVGWNEIESKFAVTCHNRTLQEQQRGAAGPAAGEGGEETPAPEQQQSWAGLFSAQALLGVHRQLAALSERLEPCFPQLPPVLPGQSSGSLWTLLFPSGPMPEEAELEALCRGLERYLGWALELCGRRVVLDSLFAQDQEQEAEYFENLHEFRRKALKGHLVRAKEALRRVLQKHKNADTMVALMKVYEEEDEAYQELVTMATQFYQYLLQPFRDMRELATLYRLEILKSLQIGRLGPKRIEALQKEAEDWTEQAEEAVCSIQDITVSYFKETVTALAAMHKQMEQDRKRFGQATWASASPRLENLKYMLAKETLQHMRARELCLNHKRTDIRKNMENLDEQEENIALVEKLEIEYYETQLELYDVQFEILKHEEMLLITQLDTLRRQIKEKQDEVVYYDTCENPEELQVIEQTVGQHCACSSEITKLRLKTQRLEAKRGTICARRAYLRNKKDQCEESHRYRLQQAQENTKRFHQHHSIQLKRDKVKEEEKKKKAWISQERQKTLERLKTFKEKCPAEFVLKTSRSQPRSPKQLQGISRQTPALSPQPVSITSPSPKQLKSTRPAQARGLKAACGNTPADIPVQIFVPANDPKPQKHNEGLIMPPPLPLAPPPPPPPPPPLPVCQPLPLKTAVTTKDQLLPLNSEGSTESAATRRLDDSSKRSVNNYTGSMDEVLASLRRGEVLLRKVEQPSLSPSNASVKDSILSAIRQGVKLRKVNQDLKKDISKGSDSELERSIKAAIQRIKKVSADSEEDENSDHNNGEWDS</sequence>
<feature type="region of interest" description="Disordered" evidence="8">
    <location>
        <begin position="101"/>
        <end position="125"/>
    </location>
</feature>
<dbReference type="PROSITE" id="PS51082">
    <property type="entry name" value="WH2"/>
    <property type="match status" value="1"/>
</dbReference>
<feature type="compositionally biased region" description="Basic and acidic residues" evidence="8">
    <location>
        <begin position="836"/>
        <end position="845"/>
    </location>
</feature>
<dbReference type="GO" id="GO:0033116">
    <property type="term" value="C:endoplasmic reticulum-Golgi intermediate compartment membrane"/>
    <property type="evidence" value="ECO:0007669"/>
    <property type="project" value="Ensembl"/>
</dbReference>
<dbReference type="InterPro" id="IPR031738">
    <property type="entry name" value="JMY/WHAMM"/>
</dbReference>
<feature type="compositionally biased region" description="Basic and acidic residues" evidence="8">
    <location>
        <begin position="560"/>
        <end position="571"/>
    </location>
</feature>
<dbReference type="GO" id="GO:0071933">
    <property type="term" value="F:Arp2/3 complex binding"/>
    <property type="evidence" value="ECO:0007669"/>
    <property type="project" value="Ensembl"/>
</dbReference>
<dbReference type="GO" id="GO:0097320">
    <property type="term" value="P:plasma membrane tubulation"/>
    <property type="evidence" value="ECO:0007669"/>
    <property type="project" value="Ensembl"/>
</dbReference>
<keyword evidence="6" id="KW-0968">Cytoplasmic vesicle</keyword>
<keyword evidence="11" id="KW-1185">Reference proteome</keyword>
<name>A0A674K0K1_9SAUR</name>
<dbReference type="GO" id="GO:0005829">
    <property type="term" value="C:cytosol"/>
    <property type="evidence" value="ECO:0007669"/>
    <property type="project" value="Ensembl"/>
</dbReference>
<proteinExistence type="predicted"/>
<feature type="coiled-coil region" evidence="7">
    <location>
        <begin position="403"/>
        <end position="473"/>
    </location>
</feature>
<keyword evidence="5" id="KW-0009">Actin-binding</keyword>
<accession>A0A674K0K1</accession>
<evidence type="ECO:0000256" key="1">
    <source>
        <dbReference type="ARBA" id="ARBA00004156"/>
    </source>
</evidence>
<dbReference type="PANTHER" id="PTHR23330">
    <property type="entry name" value="P300 TRANSCRIPTIONAL COFACTOR JMY-RELATED"/>
    <property type="match status" value="1"/>
</dbReference>
<dbReference type="GeneID" id="112105516"/>
<dbReference type="Ensembl" id="ENSTMTT00000026809.1">
    <property type="protein sequence ID" value="ENSTMTP00000025877.1"/>
    <property type="gene ID" value="ENSTMTG00000018907.1"/>
</dbReference>
<keyword evidence="4" id="KW-0472">Membrane</keyword>
<dbReference type="Proteomes" id="UP000472274">
    <property type="component" value="Unplaced"/>
</dbReference>
<reference evidence="10" key="1">
    <citation type="submission" date="2025-08" db="UniProtKB">
        <authorList>
            <consortium name="Ensembl"/>
        </authorList>
    </citation>
    <scope>IDENTIFICATION</scope>
</reference>